<organism evidence="2">
    <name type="scientific">marine metagenome</name>
    <dbReference type="NCBI Taxonomy" id="408172"/>
    <lineage>
        <taxon>unclassified sequences</taxon>
        <taxon>metagenomes</taxon>
        <taxon>ecological metagenomes</taxon>
    </lineage>
</organism>
<accession>A0A382K9G1</accession>
<feature type="non-terminal residue" evidence="2">
    <location>
        <position position="1"/>
    </location>
</feature>
<sequence length="425" mass="47712">KYSTLKSSYLLLAADTTNFADVAWFRDDFADSSLDELINYLNQQYDENGLQIPVGSESLSLTFKSDYVHPSVSLTLRFKDDLGKFYTYSMGVLETNDWQTKTLKVRKYSELPPPPPRRRRRTLTPRPDPEVIIVAPDNENNRLYLKSIRIHETNPDKNLMGGSIIFKEITAKSLDGIFSKIEGFNQSNSWNVISSSSQSIGDSVSNSNSGDEQPAFVFAWNEGYAEIARGIYYGGELPRVNTIASDALLKRNDKEIGEQLTVSIFGQETPLKIVGKFNMLPTITNTNQQVLISDLDLITEHVNLSYLPSVLTANNQASANEVWISYKNEPPDPQGFSEGLAESTLSPKPLVLETQTELRKANLDPLIDAGWQSLLFYSLGVVLVLATIGFIFHSYISFKNRIQQFALLKTIGLSKFQLVYSFILE</sequence>
<evidence type="ECO:0000256" key="1">
    <source>
        <dbReference type="SAM" id="Phobius"/>
    </source>
</evidence>
<reference evidence="2" key="1">
    <citation type="submission" date="2018-05" db="EMBL/GenBank/DDBJ databases">
        <authorList>
            <person name="Lanie J.A."/>
            <person name="Ng W.-L."/>
            <person name="Kazmierczak K.M."/>
            <person name="Andrzejewski T.M."/>
            <person name="Davidsen T.M."/>
            <person name="Wayne K.J."/>
            <person name="Tettelin H."/>
            <person name="Glass J.I."/>
            <person name="Rusch D."/>
            <person name="Podicherti R."/>
            <person name="Tsui H.-C.T."/>
            <person name="Winkler M.E."/>
        </authorList>
    </citation>
    <scope>NUCLEOTIDE SEQUENCE</scope>
</reference>
<keyword evidence="1" id="KW-1133">Transmembrane helix</keyword>
<protein>
    <recommendedName>
        <fullName evidence="3">ABC3 transporter permease protein domain-containing protein</fullName>
    </recommendedName>
</protein>
<evidence type="ECO:0008006" key="3">
    <source>
        <dbReference type="Google" id="ProtNLM"/>
    </source>
</evidence>
<name>A0A382K9G1_9ZZZZ</name>
<dbReference type="EMBL" id="UINC01078768">
    <property type="protein sequence ID" value="SVC20163.1"/>
    <property type="molecule type" value="Genomic_DNA"/>
</dbReference>
<keyword evidence="1" id="KW-0472">Membrane</keyword>
<feature type="transmembrane region" description="Helical" evidence="1">
    <location>
        <begin position="374"/>
        <end position="396"/>
    </location>
</feature>
<feature type="non-terminal residue" evidence="2">
    <location>
        <position position="425"/>
    </location>
</feature>
<keyword evidence="1" id="KW-0812">Transmembrane</keyword>
<dbReference type="AlphaFoldDB" id="A0A382K9G1"/>
<proteinExistence type="predicted"/>
<evidence type="ECO:0000313" key="2">
    <source>
        <dbReference type="EMBL" id="SVC20163.1"/>
    </source>
</evidence>
<gene>
    <name evidence="2" type="ORF">METZ01_LOCUS273017</name>
</gene>